<protein>
    <submittedName>
        <fullName evidence="3">Glycosyl transferase family 1</fullName>
    </submittedName>
</protein>
<gene>
    <name evidence="3" type="ORF">DPQ33_03855</name>
</gene>
<dbReference type="Gene3D" id="3.40.50.2000">
    <property type="entry name" value="Glycogen Phosphorylase B"/>
    <property type="match status" value="2"/>
</dbReference>
<evidence type="ECO:0000313" key="4">
    <source>
        <dbReference type="Proteomes" id="UP000448292"/>
    </source>
</evidence>
<keyword evidence="3" id="KW-0808">Transferase</keyword>
<dbReference type="AlphaFoldDB" id="A0A7M3MII2"/>
<dbReference type="InterPro" id="IPR028098">
    <property type="entry name" value="Glyco_trans_4-like_N"/>
</dbReference>
<dbReference type="Proteomes" id="UP000448292">
    <property type="component" value="Unassembled WGS sequence"/>
</dbReference>
<dbReference type="PANTHER" id="PTHR45947:SF3">
    <property type="entry name" value="SULFOQUINOVOSYL TRANSFERASE SQD2"/>
    <property type="match status" value="1"/>
</dbReference>
<organism evidence="3 4">
    <name type="scientific">Oceanidesulfovibrio indonesiensis</name>
    <dbReference type="NCBI Taxonomy" id="54767"/>
    <lineage>
        <taxon>Bacteria</taxon>
        <taxon>Pseudomonadati</taxon>
        <taxon>Thermodesulfobacteriota</taxon>
        <taxon>Desulfovibrionia</taxon>
        <taxon>Desulfovibrionales</taxon>
        <taxon>Desulfovibrionaceae</taxon>
        <taxon>Oceanidesulfovibrio</taxon>
    </lineage>
</organism>
<dbReference type="EMBL" id="QMIE01000002">
    <property type="protein sequence ID" value="TVM19502.1"/>
    <property type="molecule type" value="Genomic_DNA"/>
</dbReference>
<feature type="domain" description="Glycosyl transferase family 1" evidence="1">
    <location>
        <begin position="203"/>
        <end position="337"/>
    </location>
</feature>
<dbReference type="InterPro" id="IPR001296">
    <property type="entry name" value="Glyco_trans_1"/>
</dbReference>
<sequence length="373" mass="41884">MVRQQRVSMKIFVTGLRGFPDVPGGVERHCEELYPRIAAKGHEVVAAVRAPYQTYDGERWRGVAFVSLDCPTSTRFEAITHTFKAMLAARRHKPDIVHIHAIGPSLLAPLGRFLGMRIVSTHHGHDYNREKWGGFAKRMLKLGEWLGCKFSNRVIVISESIRNVLAEKHGCERTTVIPNGVTVRARVSTTDYLERLGVEPGGYVLAVSRLVPEKGLHDLIEAFEHAPEGMKLVIAGDSDHDSEYKRKLVETAEQNERIIMPGYVRGNDLAELYSHARLFVLPSYHEGLPIVALEAMSYGLPLLLSDIVPNKDVGLPERHYYPVGDADALATHMKRMLGEVHEEGAFEEMVRTKYDWDVIAGRTEQVYREVAGV</sequence>
<accession>A0A7M3MII2</accession>
<dbReference type="InterPro" id="IPR050194">
    <property type="entry name" value="Glycosyltransferase_grp1"/>
</dbReference>
<proteinExistence type="predicted"/>
<evidence type="ECO:0000259" key="1">
    <source>
        <dbReference type="Pfam" id="PF00534"/>
    </source>
</evidence>
<dbReference type="SUPFAM" id="SSF53756">
    <property type="entry name" value="UDP-Glycosyltransferase/glycogen phosphorylase"/>
    <property type="match status" value="1"/>
</dbReference>
<dbReference type="CDD" id="cd03801">
    <property type="entry name" value="GT4_PimA-like"/>
    <property type="match status" value="1"/>
</dbReference>
<feature type="domain" description="Glycosyltransferase subfamily 4-like N-terminal" evidence="2">
    <location>
        <begin position="23"/>
        <end position="182"/>
    </location>
</feature>
<evidence type="ECO:0000313" key="3">
    <source>
        <dbReference type="EMBL" id="TVM19502.1"/>
    </source>
</evidence>
<evidence type="ECO:0000259" key="2">
    <source>
        <dbReference type="Pfam" id="PF13439"/>
    </source>
</evidence>
<dbReference type="PANTHER" id="PTHR45947">
    <property type="entry name" value="SULFOQUINOVOSYL TRANSFERASE SQD2"/>
    <property type="match status" value="1"/>
</dbReference>
<comment type="caution">
    <text evidence="3">The sequence shown here is derived from an EMBL/GenBank/DDBJ whole genome shotgun (WGS) entry which is preliminary data.</text>
</comment>
<dbReference type="GO" id="GO:0016758">
    <property type="term" value="F:hexosyltransferase activity"/>
    <property type="evidence" value="ECO:0007669"/>
    <property type="project" value="TreeGrafter"/>
</dbReference>
<dbReference type="Pfam" id="PF13439">
    <property type="entry name" value="Glyco_transf_4"/>
    <property type="match status" value="1"/>
</dbReference>
<keyword evidence="4" id="KW-1185">Reference proteome</keyword>
<dbReference type="Pfam" id="PF00534">
    <property type="entry name" value="Glycos_transf_1"/>
    <property type="match status" value="1"/>
</dbReference>
<dbReference type="OrthoDB" id="5490278at2"/>
<reference evidence="3 4" key="1">
    <citation type="submission" date="2018-06" db="EMBL/GenBank/DDBJ databases">
        <title>Complete genome of Desulfovibrio indonesiensis P37SLT.</title>
        <authorList>
            <person name="Crispim J.S."/>
            <person name="Vidigal P.M.P."/>
            <person name="Silva L.C.F."/>
            <person name="Laguardia C.N."/>
            <person name="Araujo L.C."/>
            <person name="Dias R.S."/>
            <person name="Sousa M.P."/>
            <person name="Paula S.O."/>
            <person name="Silva C."/>
        </authorList>
    </citation>
    <scope>NUCLEOTIDE SEQUENCE [LARGE SCALE GENOMIC DNA]</scope>
    <source>
        <strain evidence="3 4">P37SLT</strain>
    </source>
</reference>
<name>A0A7M3MII2_9BACT</name>